<dbReference type="PANTHER" id="PTHR33112">
    <property type="entry name" value="DOMAIN PROTEIN, PUTATIVE-RELATED"/>
    <property type="match status" value="1"/>
</dbReference>
<proteinExistence type="predicted"/>
<reference evidence="2" key="2">
    <citation type="submission" date="2023-06" db="EMBL/GenBank/DDBJ databases">
        <authorList>
            <consortium name="Lawrence Berkeley National Laboratory"/>
            <person name="Haridas S."/>
            <person name="Hensen N."/>
            <person name="Bonometti L."/>
            <person name="Westerberg I."/>
            <person name="Brannstrom I.O."/>
            <person name="Guillou S."/>
            <person name="Cros-Aarteil S."/>
            <person name="Calhoun S."/>
            <person name="Kuo A."/>
            <person name="Mondo S."/>
            <person name="Pangilinan J."/>
            <person name="Riley R."/>
            <person name="Labutti K."/>
            <person name="Andreopoulos B."/>
            <person name="Lipzen A."/>
            <person name="Chen C."/>
            <person name="Yanf M."/>
            <person name="Daum C."/>
            <person name="Ng V."/>
            <person name="Clum A."/>
            <person name="Steindorff A."/>
            <person name="Ohm R."/>
            <person name="Martin F."/>
            <person name="Silar P."/>
            <person name="Natvig D."/>
            <person name="Lalanne C."/>
            <person name="Gautier V."/>
            <person name="Ament-Velasquez S.L."/>
            <person name="Kruys A."/>
            <person name="Hutchinson M.I."/>
            <person name="Powell A.J."/>
            <person name="Barry K."/>
            <person name="Miller A.N."/>
            <person name="Grigoriev I.V."/>
            <person name="Debuchy R."/>
            <person name="Gladieux P."/>
            <person name="Thoren M.H."/>
            <person name="Johannesson H."/>
        </authorList>
    </citation>
    <scope>NUCLEOTIDE SEQUENCE</scope>
    <source>
        <strain evidence="2">SMH4131-1</strain>
    </source>
</reference>
<reference evidence="2" key="1">
    <citation type="journal article" date="2023" name="Mol. Phylogenet. Evol.">
        <title>Genome-scale phylogeny and comparative genomics of the fungal order Sordariales.</title>
        <authorList>
            <person name="Hensen N."/>
            <person name="Bonometti L."/>
            <person name="Westerberg I."/>
            <person name="Brannstrom I.O."/>
            <person name="Guillou S."/>
            <person name="Cros-Aarteil S."/>
            <person name="Calhoun S."/>
            <person name="Haridas S."/>
            <person name="Kuo A."/>
            <person name="Mondo S."/>
            <person name="Pangilinan J."/>
            <person name="Riley R."/>
            <person name="LaButti K."/>
            <person name="Andreopoulos B."/>
            <person name="Lipzen A."/>
            <person name="Chen C."/>
            <person name="Yan M."/>
            <person name="Daum C."/>
            <person name="Ng V."/>
            <person name="Clum A."/>
            <person name="Steindorff A."/>
            <person name="Ohm R.A."/>
            <person name="Martin F."/>
            <person name="Silar P."/>
            <person name="Natvig D.O."/>
            <person name="Lalanne C."/>
            <person name="Gautier V."/>
            <person name="Ament-Velasquez S.L."/>
            <person name="Kruys A."/>
            <person name="Hutchinson M.I."/>
            <person name="Powell A.J."/>
            <person name="Barry K."/>
            <person name="Miller A.N."/>
            <person name="Grigoriev I.V."/>
            <person name="Debuchy R."/>
            <person name="Gladieux P."/>
            <person name="Hiltunen Thoren M."/>
            <person name="Johannesson H."/>
        </authorList>
    </citation>
    <scope>NUCLEOTIDE SEQUENCE</scope>
    <source>
        <strain evidence="2">SMH4131-1</strain>
    </source>
</reference>
<accession>A0AAE0M8G1</accession>
<name>A0AAE0M8G1_9PEZI</name>
<evidence type="ECO:0000313" key="3">
    <source>
        <dbReference type="Proteomes" id="UP001286456"/>
    </source>
</evidence>
<keyword evidence="3" id="KW-1185">Reference proteome</keyword>
<dbReference type="EMBL" id="JAUEPO010000004">
    <property type="protein sequence ID" value="KAK3323356.1"/>
    <property type="molecule type" value="Genomic_DNA"/>
</dbReference>
<feature type="domain" description="Heterokaryon incompatibility" evidence="1">
    <location>
        <begin position="192"/>
        <end position="349"/>
    </location>
</feature>
<protein>
    <submittedName>
        <fullName evidence="2">Heterokaryon incompatibility protein-domain-containing protein</fullName>
    </submittedName>
</protein>
<organism evidence="2 3">
    <name type="scientific">Cercophora scortea</name>
    <dbReference type="NCBI Taxonomy" id="314031"/>
    <lineage>
        <taxon>Eukaryota</taxon>
        <taxon>Fungi</taxon>
        <taxon>Dikarya</taxon>
        <taxon>Ascomycota</taxon>
        <taxon>Pezizomycotina</taxon>
        <taxon>Sordariomycetes</taxon>
        <taxon>Sordariomycetidae</taxon>
        <taxon>Sordariales</taxon>
        <taxon>Lasiosphaeriaceae</taxon>
        <taxon>Cercophora</taxon>
    </lineage>
</organism>
<evidence type="ECO:0000259" key="1">
    <source>
        <dbReference type="Pfam" id="PF06985"/>
    </source>
</evidence>
<dbReference type="Proteomes" id="UP001286456">
    <property type="component" value="Unassembled WGS sequence"/>
</dbReference>
<dbReference type="InterPro" id="IPR010730">
    <property type="entry name" value="HET"/>
</dbReference>
<dbReference type="Pfam" id="PF06985">
    <property type="entry name" value="HET"/>
    <property type="match status" value="1"/>
</dbReference>
<sequence>MSQCTICLSSLVKPRNLGNKVTSDEFRVSDLFESSKTGCEFCRVLLEAAQAKFSEELKCDPKLFLLFHRGRQGRTGTSLALHSYEEDPWVSVDIYLAEDHIDDASSLPLVQACPPGLGTVKEVPLAVESLETWEFIKSQLQHCAQNHTTCHQTHPLDPEKSLPARLLRLQKEGDITTVRLVSTYSLDSNPKYVALSYSWGYTPDRPPLTTTHSNIAQMQAGIDIAKAPMCLQDTMLTCLRLGIDLLWIDSLCIIQDDAGDWAIESSKMGAVYQSAFLTIISASTSSCHDQFLTKTREGSQAIARIQNGAKEASIRVRRTPIGGHHLRWHEVYPRAPIDPIDTRAWTIQERALSTRAIMFTGVEVQWECRESKSCECGLEAEETVREYIKFGLDPANKWKPMSTWETLLVEYSRRRLTVEADRLPAIAALARVMAPSINSDYFAGLWKTELLTGLCWSVWNEWYFAGAPDSRQPYFSKTYIAPSVSWASVVGQIKYTTNLVTTNKLDWLASVVACYSSQGTGDQFSRVIEAYVDLKLPLLPASIVDREIGKSYEIKLDTTSSPSNEYGVIQLAIDGPIHHVSLGDGKGFSVHRFRGSLEEYYRKEEGAAFLGAPIYFAPLFVNQPTPTRWSRSTVWGILLGRLPGENAFERLGTASCTVGETKLDFGEFPKYEKVVRIY</sequence>
<dbReference type="PANTHER" id="PTHR33112:SF16">
    <property type="entry name" value="HETEROKARYON INCOMPATIBILITY DOMAIN-CONTAINING PROTEIN"/>
    <property type="match status" value="1"/>
</dbReference>
<evidence type="ECO:0000313" key="2">
    <source>
        <dbReference type="EMBL" id="KAK3323356.1"/>
    </source>
</evidence>
<dbReference type="AlphaFoldDB" id="A0AAE0M8G1"/>
<comment type="caution">
    <text evidence="2">The sequence shown here is derived from an EMBL/GenBank/DDBJ whole genome shotgun (WGS) entry which is preliminary data.</text>
</comment>
<gene>
    <name evidence="2" type="ORF">B0T19DRAFT_201984</name>
</gene>